<name>A0AB73BTU4_9FUSO</name>
<dbReference type="AlphaFoldDB" id="A0AB73BTU4"/>
<gene>
    <name evidence="1" type="ORF">FUSO3_10640</name>
</gene>
<dbReference type="EMBL" id="JAAC01000195">
    <property type="protein sequence ID" value="KDE61270.1"/>
    <property type="molecule type" value="Genomic_DNA"/>
</dbReference>
<sequence length="177" mass="18738">MGAIVSTALPNKIGGGSIKTPLPETAQVAVATGEGVATTGGAVSFTIPALKTGGAKVALIASGVGNSSALIKLNREKSSVRPDDTVIIKTETKNGVVTSRESYEVKNYKIENYNNMTSKIGEQAKIRVDELPKGTVQKVVIDARGQKLTTEIKTKTIDDIVKKSNGIIKPEHIYFIK</sequence>
<evidence type="ECO:0000313" key="1">
    <source>
        <dbReference type="EMBL" id="KDE61270.1"/>
    </source>
</evidence>
<reference evidence="1 2" key="1">
    <citation type="submission" date="2014-01" db="EMBL/GenBank/DDBJ databases">
        <title>Comparative genomics of Fusobacterium necrophorum wild isolates.</title>
        <authorList>
            <person name="Kittichotirat W."/>
            <person name="Bumgarner R.E."/>
            <person name="Lawrence P."/>
        </authorList>
    </citation>
    <scope>NUCLEOTIDE SEQUENCE [LARGE SCALE GENOMIC DNA]</scope>
    <source>
        <strain evidence="1 2">BL</strain>
    </source>
</reference>
<dbReference type="Proteomes" id="UP000027473">
    <property type="component" value="Unassembled WGS sequence"/>
</dbReference>
<evidence type="ECO:0000313" key="2">
    <source>
        <dbReference type="Proteomes" id="UP000027473"/>
    </source>
</evidence>
<accession>A0AB73BTU4</accession>
<dbReference type="RefSeq" id="WP_051611776.1">
    <property type="nucleotide sequence ID" value="NZ_JAAC01000195.1"/>
</dbReference>
<organism evidence="1 2">
    <name type="scientific">Fusobacterium necrophorum BL</name>
    <dbReference type="NCBI Taxonomy" id="1441732"/>
    <lineage>
        <taxon>Bacteria</taxon>
        <taxon>Fusobacteriati</taxon>
        <taxon>Fusobacteriota</taxon>
        <taxon>Fusobacteriia</taxon>
        <taxon>Fusobacteriales</taxon>
        <taxon>Fusobacteriaceae</taxon>
        <taxon>Fusobacterium</taxon>
    </lineage>
</organism>
<protein>
    <submittedName>
        <fullName evidence="1">Uncharacterized protein</fullName>
    </submittedName>
</protein>
<proteinExistence type="predicted"/>
<comment type="caution">
    <text evidence="1">The sequence shown here is derived from an EMBL/GenBank/DDBJ whole genome shotgun (WGS) entry which is preliminary data.</text>
</comment>